<organism evidence="2 3">
    <name type="scientific">Parelaphostrongylus tenuis</name>
    <name type="common">Meningeal worm</name>
    <dbReference type="NCBI Taxonomy" id="148309"/>
    <lineage>
        <taxon>Eukaryota</taxon>
        <taxon>Metazoa</taxon>
        <taxon>Ecdysozoa</taxon>
        <taxon>Nematoda</taxon>
        <taxon>Chromadorea</taxon>
        <taxon>Rhabditida</taxon>
        <taxon>Rhabditina</taxon>
        <taxon>Rhabditomorpha</taxon>
        <taxon>Strongyloidea</taxon>
        <taxon>Metastrongylidae</taxon>
        <taxon>Parelaphostrongylus</taxon>
    </lineage>
</organism>
<sequence length="118" mass="13385">MWDDVSAFIARVVSRFPGLSISISLFTCLLLSAGLHNVHFEQDIRKSFSPNDSVSGYESQKYLEFYNLTVFPRRAFVVFLAKDGGDILRLDHLDEVIRFDKLITTALADRNAIETAKL</sequence>
<dbReference type="GO" id="GO:0018996">
    <property type="term" value="P:molting cycle, collagen and cuticulin-based cuticle"/>
    <property type="evidence" value="ECO:0007669"/>
    <property type="project" value="TreeGrafter"/>
</dbReference>
<keyword evidence="1" id="KW-1133">Transmembrane helix</keyword>
<feature type="transmembrane region" description="Helical" evidence="1">
    <location>
        <begin position="20"/>
        <end position="38"/>
    </location>
</feature>
<dbReference type="InterPro" id="IPR051697">
    <property type="entry name" value="Patched_domain-protein"/>
</dbReference>
<name>A0AAD5LYF3_PARTN</name>
<dbReference type="PANTHER" id="PTHR10796:SF108">
    <property type="entry name" value="SSD DOMAIN-CONTAINING PROTEIN"/>
    <property type="match status" value="1"/>
</dbReference>
<comment type="caution">
    <text evidence="2">The sequence shown here is derived from an EMBL/GenBank/DDBJ whole genome shotgun (WGS) entry which is preliminary data.</text>
</comment>
<keyword evidence="3" id="KW-1185">Reference proteome</keyword>
<evidence type="ECO:0000256" key="1">
    <source>
        <dbReference type="SAM" id="Phobius"/>
    </source>
</evidence>
<protein>
    <submittedName>
        <fullName evidence="2">Sterol-sensing domain of SREBP cleavage-activation</fullName>
    </submittedName>
</protein>
<dbReference type="AlphaFoldDB" id="A0AAD5LYF3"/>
<evidence type="ECO:0000313" key="3">
    <source>
        <dbReference type="Proteomes" id="UP001196413"/>
    </source>
</evidence>
<dbReference type="GO" id="GO:0006897">
    <property type="term" value="P:endocytosis"/>
    <property type="evidence" value="ECO:0007669"/>
    <property type="project" value="TreeGrafter"/>
</dbReference>
<gene>
    <name evidence="2" type="primary">PTR-11_2</name>
    <name evidence="2" type="ORF">KIN20_002937</name>
</gene>
<accession>A0AAD5LYF3</accession>
<keyword evidence="1" id="KW-0472">Membrane</keyword>
<evidence type="ECO:0000313" key="2">
    <source>
        <dbReference type="EMBL" id="KAJ1347780.1"/>
    </source>
</evidence>
<reference evidence="2" key="1">
    <citation type="submission" date="2021-06" db="EMBL/GenBank/DDBJ databases">
        <title>Parelaphostrongylus tenuis whole genome reference sequence.</title>
        <authorList>
            <person name="Garwood T.J."/>
            <person name="Larsen P.A."/>
            <person name="Fountain-Jones N.M."/>
            <person name="Garbe J.R."/>
            <person name="Macchietto M.G."/>
            <person name="Kania S.A."/>
            <person name="Gerhold R.W."/>
            <person name="Richards J.E."/>
            <person name="Wolf T.M."/>
        </authorList>
    </citation>
    <scope>NUCLEOTIDE SEQUENCE</scope>
    <source>
        <strain evidence="2">MNPRO001-30</strain>
        <tissue evidence="2">Meninges</tissue>
    </source>
</reference>
<dbReference type="GO" id="GO:0005886">
    <property type="term" value="C:plasma membrane"/>
    <property type="evidence" value="ECO:0007669"/>
    <property type="project" value="TreeGrafter"/>
</dbReference>
<keyword evidence="1" id="KW-0812">Transmembrane</keyword>
<dbReference type="Proteomes" id="UP001196413">
    <property type="component" value="Unassembled WGS sequence"/>
</dbReference>
<dbReference type="EMBL" id="JAHQIW010000381">
    <property type="protein sequence ID" value="KAJ1347780.1"/>
    <property type="molecule type" value="Genomic_DNA"/>
</dbReference>
<proteinExistence type="predicted"/>
<dbReference type="GO" id="GO:0030659">
    <property type="term" value="C:cytoplasmic vesicle membrane"/>
    <property type="evidence" value="ECO:0007669"/>
    <property type="project" value="TreeGrafter"/>
</dbReference>
<dbReference type="PANTHER" id="PTHR10796">
    <property type="entry name" value="PATCHED-RELATED"/>
    <property type="match status" value="1"/>
</dbReference>